<evidence type="ECO:0000313" key="1">
    <source>
        <dbReference type="EMBL" id="TVP39451.1"/>
    </source>
</evidence>
<protein>
    <submittedName>
        <fullName evidence="1">Uncharacterized protein</fullName>
    </submittedName>
</protein>
<gene>
    <name evidence="1" type="ORF">NARC_150045</name>
</gene>
<dbReference type="AlphaFoldDB" id="A0A557SS69"/>
<name>A0A557SS69_9ARCH</name>
<accession>A0A557SS69</accession>
<comment type="caution">
    <text evidence="1">The sequence shown here is derived from an EMBL/GenBank/DDBJ whole genome shotgun (WGS) entry which is preliminary data.</text>
</comment>
<sequence length="180" mass="20584">MNKIYGKIIPLNLLFFLILFIITSQNTTVFGQDDQSDNNNNIFRTIPNNISGITCDKVEHLVYHNHTKLIINIQNETHNIPAGVGIIPNNCIFWLHTHDDSGIIHIESPIRTEFSLDQFFKVWDNFDNSTFIENILKNDILANVSMISENSTQSMSVNYKNTILENNAIITIDFANKSKD</sequence>
<reference evidence="1 2" key="1">
    <citation type="journal article" date="2019" name="Front. Microbiol.">
        <title>Ammonia Oxidation by the Arctic Terrestrial Thaumarchaeote Candidatus Nitrosocosmicus arcticus Is Stimulated by Increasing Temperatures.</title>
        <authorList>
            <person name="Alves R.J.E."/>
            <person name="Kerou M."/>
            <person name="Zappe A."/>
            <person name="Bittner R."/>
            <person name="Abby S.S."/>
            <person name="Schmidt H.A."/>
            <person name="Pfeifer K."/>
            <person name="Schleper C."/>
        </authorList>
    </citation>
    <scope>NUCLEOTIDE SEQUENCE [LARGE SCALE GENOMIC DNA]</scope>
    <source>
        <strain evidence="1 2">Kfb</strain>
    </source>
</reference>
<dbReference type="EMBL" id="VOAH01000015">
    <property type="protein sequence ID" value="TVP39451.1"/>
    <property type="molecule type" value="Genomic_DNA"/>
</dbReference>
<dbReference type="RefSeq" id="WP_144733689.1">
    <property type="nucleotide sequence ID" value="NZ_ML675590.1"/>
</dbReference>
<evidence type="ECO:0000313" key="2">
    <source>
        <dbReference type="Proteomes" id="UP000315289"/>
    </source>
</evidence>
<organism evidence="1 2">
    <name type="scientific">Candidatus Nitrosocosmicus arcticus</name>
    <dbReference type="NCBI Taxonomy" id="2035267"/>
    <lineage>
        <taxon>Archaea</taxon>
        <taxon>Nitrososphaerota</taxon>
        <taxon>Nitrososphaeria</taxon>
        <taxon>Nitrososphaerales</taxon>
        <taxon>Nitrososphaeraceae</taxon>
        <taxon>Candidatus Nitrosocosmicus</taxon>
    </lineage>
</organism>
<proteinExistence type="predicted"/>
<dbReference type="OrthoDB" id="11685at2157"/>
<keyword evidence="2" id="KW-1185">Reference proteome</keyword>
<dbReference type="Proteomes" id="UP000315289">
    <property type="component" value="Unassembled WGS sequence"/>
</dbReference>